<keyword evidence="7 13" id="KW-0067">ATP-binding</keyword>
<sequence length="508" mass="54457">MLLIDVVRVSQAVARTPARLGKIGHLAELLGRVGPDEAEIAISYLSGELPQRQIGVGWRSLQDVPVPKLAATATLTDVDSLLSRIKAVSGQGSQAARKTLVGELFAGLTSQEQAFMLKLLGGELRQGALDGVMIEAVAKASGAPSADVRRALTLRGWLPAVGAAALAGGVPSLKAFRLEVGRPVSPMLAGSAPDVAAALTKAGAPAAFEWKLDGIRVQAHRSGSEVRVFTRTLDDITSRVPELAEAVLALPVRDAVLDGEVLALRPDGRPHPFQVTAARTGSKIDIDRLREATPLSVFFFDALRIEGADLLDLPYADRQEALTSAVPAPLLTPRLVTADAAEAERFFAEVVRAGHEGLVVKALSSPYAAGRRGAGWIKVKPRHTLDLVVLAAEWGHGRREGKLSNLHLGARDPETGAFVMLGKTFKGLTDELLAWQTERFLELADGPTTEWTVRVRPELVVEIAFDGVQRSPRYPGGMALRFARVLRYRPDKRAEDADTVDTVRSLMV</sequence>
<evidence type="ECO:0000256" key="8">
    <source>
        <dbReference type="ARBA" id="ARBA00022842"/>
    </source>
</evidence>
<evidence type="ECO:0000256" key="12">
    <source>
        <dbReference type="ARBA" id="ARBA00034003"/>
    </source>
</evidence>
<evidence type="ECO:0000256" key="2">
    <source>
        <dbReference type="ARBA" id="ARBA00022618"/>
    </source>
</evidence>
<dbReference type="Gene3D" id="1.10.3260.10">
    <property type="entry name" value="DNA ligase, ATP-dependent, N-terminal domain"/>
    <property type="match status" value="1"/>
</dbReference>
<keyword evidence="1 13" id="KW-0436">Ligase</keyword>
<dbReference type="InterPro" id="IPR012310">
    <property type="entry name" value="DNA_ligase_ATP-dep_cent"/>
</dbReference>
<evidence type="ECO:0000256" key="13">
    <source>
        <dbReference type="HAMAP-Rule" id="MF_00407"/>
    </source>
</evidence>
<dbReference type="RefSeq" id="WP_270158481.1">
    <property type="nucleotide sequence ID" value="NZ_JAPNNL010000165.1"/>
</dbReference>
<comment type="catalytic activity">
    <reaction evidence="12 13 14">
        <text>ATP + (deoxyribonucleotide)n-3'-hydroxyl + 5'-phospho-(deoxyribonucleotide)m = (deoxyribonucleotide)n+m + AMP + diphosphate.</text>
        <dbReference type="EC" id="6.5.1.1"/>
    </reaction>
</comment>
<feature type="binding site" evidence="13">
    <location>
        <position position="209"/>
    </location>
    <ligand>
        <name>ATP</name>
        <dbReference type="ChEBI" id="CHEBI:30616"/>
    </ligand>
</feature>
<gene>
    <name evidence="13" type="primary">lig</name>
    <name evidence="17" type="ORF">OUY22_29590</name>
</gene>
<dbReference type="Proteomes" id="UP001144036">
    <property type="component" value="Unassembled WGS sequence"/>
</dbReference>
<feature type="binding site" evidence="13">
    <location>
        <position position="260"/>
    </location>
    <ligand>
        <name>ATP</name>
        <dbReference type="ChEBI" id="CHEBI:30616"/>
    </ligand>
</feature>
<keyword evidence="5 13" id="KW-0547">Nucleotide-binding</keyword>
<dbReference type="PANTHER" id="PTHR45674">
    <property type="entry name" value="DNA LIGASE 1/3 FAMILY MEMBER"/>
    <property type="match status" value="1"/>
</dbReference>
<dbReference type="InterPro" id="IPR012308">
    <property type="entry name" value="DNA_ligase_ATP-dep_N"/>
</dbReference>
<dbReference type="EMBL" id="JAPNNL010000165">
    <property type="protein sequence ID" value="MDA0637580.1"/>
    <property type="molecule type" value="Genomic_DNA"/>
</dbReference>
<keyword evidence="2 13" id="KW-0132">Cell division</keyword>
<feature type="binding site" evidence="13">
    <location>
        <position position="231"/>
    </location>
    <ligand>
        <name>ATP</name>
        <dbReference type="ChEBI" id="CHEBI:30616"/>
    </ligand>
</feature>
<feature type="binding site" evidence="13">
    <location>
        <position position="300"/>
    </location>
    <ligand>
        <name>ATP</name>
        <dbReference type="ChEBI" id="CHEBI:30616"/>
    </ligand>
</feature>
<dbReference type="Pfam" id="PF04675">
    <property type="entry name" value="DNA_ligase_A_N"/>
    <property type="match status" value="1"/>
</dbReference>
<evidence type="ECO:0000256" key="7">
    <source>
        <dbReference type="ARBA" id="ARBA00022840"/>
    </source>
</evidence>
<comment type="function">
    <text evidence="13">DNA ligase that seals nicks in double-stranded DNA during DNA replication, DNA recombination and DNA repair.</text>
</comment>
<name>A0ABT4SKV4_9ACTN</name>
<dbReference type="InterPro" id="IPR012309">
    <property type="entry name" value="DNA_ligase_ATP-dep_C"/>
</dbReference>
<dbReference type="PROSITE" id="PS00697">
    <property type="entry name" value="DNA_LIGASE_A1"/>
    <property type="match status" value="1"/>
</dbReference>
<keyword evidence="6 13" id="KW-0227">DNA damage</keyword>
<evidence type="ECO:0000256" key="10">
    <source>
        <dbReference type="ARBA" id="ARBA00023204"/>
    </source>
</evidence>
<dbReference type="InterPro" id="IPR000977">
    <property type="entry name" value="DNA_ligase_ATP-dep"/>
</dbReference>
<dbReference type="SUPFAM" id="SSF117018">
    <property type="entry name" value="ATP-dependent DNA ligase DNA-binding domain"/>
    <property type="match status" value="1"/>
</dbReference>
<evidence type="ECO:0000313" key="17">
    <source>
        <dbReference type="EMBL" id="MDA0637580.1"/>
    </source>
</evidence>
<evidence type="ECO:0000256" key="11">
    <source>
        <dbReference type="ARBA" id="ARBA00023306"/>
    </source>
</evidence>
<evidence type="ECO:0000256" key="5">
    <source>
        <dbReference type="ARBA" id="ARBA00022741"/>
    </source>
</evidence>
<feature type="domain" description="ATP-dependent DNA ligase family profile" evidence="16">
    <location>
        <begin position="293"/>
        <end position="412"/>
    </location>
</feature>
<dbReference type="NCBIfam" id="TIGR00574">
    <property type="entry name" value="dnl1"/>
    <property type="match status" value="1"/>
</dbReference>
<keyword evidence="3 13" id="KW-0235">DNA replication</keyword>
<evidence type="ECO:0000256" key="3">
    <source>
        <dbReference type="ARBA" id="ARBA00022705"/>
    </source>
</evidence>
<evidence type="ECO:0000256" key="1">
    <source>
        <dbReference type="ARBA" id="ARBA00022598"/>
    </source>
</evidence>
<keyword evidence="9 13" id="KW-0233">DNA recombination</keyword>
<keyword evidence="10 13" id="KW-0234">DNA repair</keyword>
<evidence type="ECO:0000259" key="16">
    <source>
        <dbReference type="PROSITE" id="PS50160"/>
    </source>
</evidence>
<evidence type="ECO:0000256" key="15">
    <source>
        <dbReference type="RuleBase" id="RU004196"/>
    </source>
</evidence>
<feature type="active site" description="N6-AMP-lysine intermediate" evidence="13">
    <location>
        <position position="211"/>
    </location>
</feature>
<feature type="binding site" evidence="13">
    <location>
        <position position="216"/>
    </location>
    <ligand>
        <name>ATP</name>
        <dbReference type="ChEBI" id="CHEBI:30616"/>
    </ligand>
</feature>
<dbReference type="NCBIfam" id="NF002868">
    <property type="entry name" value="PRK03180.1"/>
    <property type="match status" value="1"/>
</dbReference>
<dbReference type="InterPro" id="IPR016059">
    <property type="entry name" value="DNA_ligase_ATP-dep_CS"/>
</dbReference>
<evidence type="ECO:0000256" key="6">
    <source>
        <dbReference type="ARBA" id="ARBA00022763"/>
    </source>
</evidence>
<dbReference type="Pfam" id="PF01068">
    <property type="entry name" value="DNA_ligase_A_M"/>
    <property type="match status" value="1"/>
</dbReference>
<dbReference type="GO" id="GO:0003910">
    <property type="term" value="F:DNA ligase (ATP) activity"/>
    <property type="evidence" value="ECO:0007669"/>
    <property type="project" value="UniProtKB-EC"/>
</dbReference>
<evidence type="ECO:0000256" key="4">
    <source>
        <dbReference type="ARBA" id="ARBA00022723"/>
    </source>
</evidence>
<dbReference type="EC" id="6.5.1.1" evidence="13"/>
<keyword evidence="8 13" id="KW-0460">Magnesium</keyword>
<dbReference type="InterPro" id="IPR050191">
    <property type="entry name" value="ATP-dep_DNA_ligase"/>
</dbReference>
<dbReference type="SUPFAM" id="SSF56091">
    <property type="entry name" value="DNA ligase/mRNA capping enzyme, catalytic domain"/>
    <property type="match status" value="1"/>
</dbReference>
<proteinExistence type="inferred from homology"/>
<keyword evidence="4 13" id="KW-0479">Metal-binding</keyword>
<protein>
    <recommendedName>
        <fullName evidence="13">Probable DNA ligase</fullName>
        <ecNumber evidence="13">6.5.1.1</ecNumber>
    </recommendedName>
    <alternativeName>
        <fullName evidence="13">Polydeoxyribonucleotide synthase [ATP]</fullName>
    </alternativeName>
</protein>
<dbReference type="HAMAP" id="MF_00407">
    <property type="entry name" value="DNA_ligase"/>
    <property type="match status" value="1"/>
</dbReference>
<feature type="binding site" evidence="13">
    <location>
        <position position="378"/>
    </location>
    <ligand>
        <name>ATP</name>
        <dbReference type="ChEBI" id="CHEBI:30616"/>
    </ligand>
</feature>
<dbReference type="PROSITE" id="PS50160">
    <property type="entry name" value="DNA_LIGASE_A3"/>
    <property type="match status" value="1"/>
</dbReference>
<comment type="similarity">
    <text evidence="13 15">Belongs to the ATP-dependent DNA ligase family.</text>
</comment>
<keyword evidence="18" id="KW-1185">Reference proteome</keyword>
<dbReference type="Gene3D" id="3.30.470.30">
    <property type="entry name" value="DNA ligase/mRNA capping enzyme"/>
    <property type="match status" value="1"/>
</dbReference>
<dbReference type="PANTHER" id="PTHR45674:SF13">
    <property type="entry name" value="DNA LIGASE-RELATED"/>
    <property type="match status" value="1"/>
</dbReference>
<feature type="binding site" evidence="13">
    <location>
        <position position="372"/>
    </location>
    <ligand>
        <name>ATP</name>
        <dbReference type="ChEBI" id="CHEBI:30616"/>
    </ligand>
</feature>
<dbReference type="SUPFAM" id="SSF50249">
    <property type="entry name" value="Nucleic acid-binding proteins"/>
    <property type="match status" value="1"/>
</dbReference>
<reference evidence="17" key="1">
    <citation type="submission" date="2022-11" db="EMBL/GenBank/DDBJ databases">
        <title>Nonomuraea corallina sp. nov., a new species of the genus Nonomuraea isolated from sea side sediment in Thai sea.</title>
        <authorList>
            <person name="Ngamcharungchit C."/>
            <person name="Matsumoto A."/>
            <person name="Suriyachadkun C."/>
            <person name="Panbangred W."/>
            <person name="Inahashi Y."/>
            <person name="Intra B."/>
        </authorList>
    </citation>
    <scope>NUCLEOTIDE SEQUENCE</scope>
    <source>
        <strain evidence="17">MCN248</strain>
    </source>
</reference>
<keyword evidence="11 13" id="KW-0131">Cell cycle</keyword>
<evidence type="ECO:0000313" key="18">
    <source>
        <dbReference type="Proteomes" id="UP001144036"/>
    </source>
</evidence>
<evidence type="ECO:0000256" key="9">
    <source>
        <dbReference type="ARBA" id="ARBA00023172"/>
    </source>
</evidence>
<dbReference type="CDD" id="cd07901">
    <property type="entry name" value="Adenylation_DNA_ligase_Arch_LigB"/>
    <property type="match status" value="1"/>
</dbReference>
<dbReference type="InterPro" id="IPR022865">
    <property type="entry name" value="DNA_ligae_ATP-dep_bac/arc"/>
</dbReference>
<dbReference type="Gene3D" id="2.40.50.140">
    <property type="entry name" value="Nucleic acid-binding proteins"/>
    <property type="match status" value="1"/>
</dbReference>
<organism evidence="17 18">
    <name type="scientific">Nonomuraea corallina</name>
    <dbReference type="NCBI Taxonomy" id="2989783"/>
    <lineage>
        <taxon>Bacteria</taxon>
        <taxon>Bacillati</taxon>
        <taxon>Actinomycetota</taxon>
        <taxon>Actinomycetes</taxon>
        <taxon>Streptosporangiales</taxon>
        <taxon>Streptosporangiaceae</taxon>
        <taxon>Nonomuraea</taxon>
    </lineage>
</organism>
<evidence type="ECO:0000256" key="14">
    <source>
        <dbReference type="RuleBase" id="RU000617"/>
    </source>
</evidence>
<dbReference type="InterPro" id="IPR012340">
    <property type="entry name" value="NA-bd_OB-fold"/>
</dbReference>
<accession>A0ABT4SKV4</accession>
<dbReference type="InterPro" id="IPR036599">
    <property type="entry name" value="DNA_ligase_N_sf"/>
</dbReference>
<comment type="cofactor">
    <cofactor evidence="13">
        <name>Mg(2+)</name>
        <dbReference type="ChEBI" id="CHEBI:18420"/>
    </cofactor>
</comment>
<dbReference type="Pfam" id="PF04679">
    <property type="entry name" value="DNA_ligase_A_C"/>
    <property type="match status" value="1"/>
</dbReference>
<dbReference type="CDD" id="cd07972">
    <property type="entry name" value="OBF_DNA_ligase_Arch_LigB"/>
    <property type="match status" value="1"/>
</dbReference>
<comment type="caution">
    <text evidence="17">The sequence shown here is derived from an EMBL/GenBank/DDBJ whole genome shotgun (WGS) entry which is preliminary data.</text>
</comment>